<protein>
    <recommendedName>
        <fullName evidence="4">Protein kinase domain-containing protein</fullName>
    </recommendedName>
</protein>
<dbReference type="AlphaFoldDB" id="A0A2G9S9P3"/>
<keyword evidence="3" id="KW-1185">Reference proteome</keyword>
<reference evidence="3" key="1">
    <citation type="journal article" date="2017" name="Nat. Commun.">
        <title>The North American bullfrog draft genome provides insight into hormonal regulation of long noncoding RNA.</title>
        <authorList>
            <person name="Hammond S.A."/>
            <person name="Warren R.L."/>
            <person name="Vandervalk B.P."/>
            <person name="Kucuk E."/>
            <person name="Khan H."/>
            <person name="Gibb E.A."/>
            <person name="Pandoh P."/>
            <person name="Kirk H."/>
            <person name="Zhao Y."/>
            <person name="Jones M."/>
            <person name="Mungall A.J."/>
            <person name="Coope R."/>
            <person name="Pleasance S."/>
            <person name="Moore R.A."/>
            <person name="Holt R.A."/>
            <person name="Round J.M."/>
            <person name="Ohora S."/>
            <person name="Walle B.V."/>
            <person name="Veldhoen N."/>
            <person name="Helbing C.C."/>
            <person name="Birol I."/>
        </authorList>
    </citation>
    <scope>NUCLEOTIDE SEQUENCE [LARGE SCALE GENOMIC DNA]</scope>
</reference>
<organism evidence="2 3">
    <name type="scientific">Aquarana catesbeiana</name>
    <name type="common">American bullfrog</name>
    <name type="synonym">Rana catesbeiana</name>
    <dbReference type="NCBI Taxonomy" id="8400"/>
    <lineage>
        <taxon>Eukaryota</taxon>
        <taxon>Metazoa</taxon>
        <taxon>Chordata</taxon>
        <taxon>Craniata</taxon>
        <taxon>Vertebrata</taxon>
        <taxon>Euteleostomi</taxon>
        <taxon>Amphibia</taxon>
        <taxon>Batrachia</taxon>
        <taxon>Anura</taxon>
        <taxon>Neobatrachia</taxon>
        <taxon>Ranoidea</taxon>
        <taxon>Ranidae</taxon>
        <taxon>Aquarana</taxon>
    </lineage>
</organism>
<evidence type="ECO:0008006" key="4">
    <source>
        <dbReference type="Google" id="ProtNLM"/>
    </source>
</evidence>
<accession>A0A2G9S9P3</accession>
<dbReference type="OrthoDB" id="63267at2759"/>
<sequence length="78" mass="8528">FALLCLLLITTVSSASQVFLVRKISGTDAGQLYAMKVLKKATLKEQPSRRFLAEPCTLTLLLPQGPPGLRMCCCELCK</sequence>
<dbReference type="Proteomes" id="UP000228934">
    <property type="component" value="Unassembled WGS sequence"/>
</dbReference>
<proteinExistence type="predicted"/>
<keyword evidence="1" id="KW-0732">Signal</keyword>
<evidence type="ECO:0000313" key="3">
    <source>
        <dbReference type="Proteomes" id="UP000228934"/>
    </source>
</evidence>
<feature type="non-terminal residue" evidence="2">
    <location>
        <position position="1"/>
    </location>
</feature>
<evidence type="ECO:0000313" key="2">
    <source>
        <dbReference type="EMBL" id="PIO36795.1"/>
    </source>
</evidence>
<gene>
    <name evidence="2" type="ORF">AB205_0056370</name>
</gene>
<dbReference type="EMBL" id="KV926608">
    <property type="protein sequence ID" value="PIO36795.1"/>
    <property type="molecule type" value="Genomic_DNA"/>
</dbReference>
<dbReference type="Gene3D" id="3.30.200.20">
    <property type="entry name" value="Phosphorylase Kinase, domain 1"/>
    <property type="match status" value="1"/>
</dbReference>
<evidence type="ECO:0000256" key="1">
    <source>
        <dbReference type="SAM" id="SignalP"/>
    </source>
</evidence>
<feature type="chain" id="PRO_5013863288" description="Protein kinase domain-containing protein" evidence="1">
    <location>
        <begin position="16"/>
        <end position="78"/>
    </location>
</feature>
<name>A0A2G9S9P3_AQUCT</name>
<feature type="signal peptide" evidence="1">
    <location>
        <begin position="1"/>
        <end position="15"/>
    </location>
</feature>